<keyword evidence="3" id="KW-0677">Repeat</keyword>
<keyword evidence="1" id="KW-0433">Leucine-rich repeat</keyword>
<dbReference type="EMBL" id="WQLW01000004">
    <property type="protein sequence ID" value="MVO08881.1"/>
    <property type="molecule type" value="Genomic_DNA"/>
</dbReference>
<name>A0A6I4IKW9_9FLAO</name>
<dbReference type="PANTHER" id="PTHR47566">
    <property type="match status" value="1"/>
</dbReference>
<dbReference type="Proteomes" id="UP000431264">
    <property type="component" value="Unassembled WGS sequence"/>
</dbReference>
<dbReference type="InterPro" id="IPR032675">
    <property type="entry name" value="LRR_dom_sf"/>
</dbReference>
<sequence>MKKKLLIITLILANLIFAQNVNIPDVNFKAYLLNNSAINTNGDSEIQITEASAYTGYMDCSNRNISDLTGIEAFTAFYWLSCKNNQLTSLDLSQNTALEYLNCDSNQLISLDLGQNTVLEYLYCSFNQLTSLDLSQNTALKYLNCFTNQLTSLDVSQNTALEYFDCKYNQLTSLDLSQNTALIEVYCLNNQLTSLNVSQSTALTKLYCYSNQLTSLDVSQNSMINVLSCYGNLLTNLDVSQNTLLTQLYCHYNQFTSLDVSQNTVLNVLYCQDSQLTSLNVANGNNQNMTNDNFRVYLNPNLTCIQVDNEAYSTTNWLNKDATASYSTTCALKANDFDLSEQITVYPNPVKNSVYVKLNTQETISKIQVVTLDGRVVACIENKTSIAIDTVNSGVYLLKITTKEGKTAIQKIIKE</sequence>
<dbReference type="InterPro" id="IPR025875">
    <property type="entry name" value="Leu-rich_rpt_4"/>
</dbReference>
<feature type="chain" id="PRO_5026044350" evidence="4">
    <location>
        <begin position="19"/>
        <end position="415"/>
    </location>
</feature>
<evidence type="ECO:0000256" key="3">
    <source>
        <dbReference type="ARBA" id="ARBA00022737"/>
    </source>
</evidence>
<evidence type="ECO:0000256" key="4">
    <source>
        <dbReference type="SAM" id="SignalP"/>
    </source>
</evidence>
<proteinExistence type="predicted"/>
<comment type="caution">
    <text evidence="6">The sequence shown here is derived from an EMBL/GenBank/DDBJ whole genome shotgun (WGS) entry which is preliminary data.</text>
</comment>
<keyword evidence="2 4" id="KW-0732">Signal</keyword>
<evidence type="ECO:0000313" key="6">
    <source>
        <dbReference type="EMBL" id="MVO08881.1"/>
    </source>
</evidence>
<dbReference type="Pfam" id="PF18962">
    <property type="entry name" value="Por_Secre_tail"/>
    <property type="match status" value="1"/>
</dbReference>
<dbReference type="SUPFAM" id="SSF52058">
    <property type="entry name" value="L domain-like"/>
    <property type="match status" value="1"/>
</dbReference>
<evidence type="ECO:0000256" key="1">
    <source>
        <dbReference type="ARBA" id="ARBA00022614"/>
    </source>
</evidence>
<dbReference type="AlphaFoldDB" id="A0A6I4IKW9"/>
<dbReference type="OrthoDB" id="3179827at2"/>
<dbReference type="NCBIfam" id="TIGR04183">
    <property type="entry name" value="Por_Secre_tail"/>
    <property type="match status" value="1"/>
</dbReference>
<accession>A0A6I4IKW9</accession>
<dbReference type="GO" id="GO:0035591">
    <property type="term" value="F:signaling adaptor activity"/>
    <property type="evidence" value="ECO:0007669"/>
    <property type="project" value="TreeGrafter"/>
</dbReference>
<dbReference type="InterPro" id="IPR026444">
    <property type="entry name" value="Secre_tail"/>
</dbReference>
<dbReference type="Gene3D" id="3.80.10.10">
    <property type="entry name" value="Ribonuclease Inhibitor"/>
    <property type="match status" value="1"/>
</dbReference>
<dbReference type="PANTHER" id="PTHR47566:SF1">
    <property type="entry name" value="PROTEIN NUD1"/>
    <property type="match status" value="1"/>
</dbReference>
<dbReference type="RefSeq" id="WP_140997276.1">
    <property type="nucleotide sequence ID" value="NZ_VDCZ01000004.1"/>
</dbReference>
<evidence type="ECO:0000259" key="5">
    <source>
        <dbReference type="Pfam" id="PF18962"/>
    </source>
</evidence>
<evidence type="ECO:0000313" key="7">
    <source>
        <dbReference type="Proteomes" id="UP000431264"/>
    </source>
</evidence>
<organism evidence="6 7">
    <name type="scientific">Flavobacterium profundi</name>
    <dbReference type="NCBI Taxonomy" id="1774945"/>
    <lineage>
        <taxon>Bacteria</taxon>
        <taxon>Pseudomonadati</taxon>
        <taxon>Bacteroidota</taxon>
        <taxon>Flavobacteriia</taxon>
        <taxon>Flavobacteriales</taxon>
        <taxon>Flavobacteriaceae</taxon>
        <taxon>Flavobacterium</taxon>
    </lineage>
</organism>
<keyword evidence="7" id="KW-1185">Reference proteome</keyword>
<evidence type="ECO:0000256" key="2">
    <source>
        <dbReference type="ARBA" id="ARBA00022729"/>
    </source>
</evidence>
<feature type="signal peptide" evidence="4">
    <location>
        <begin position="1"/>
        <end position="18"/>
    </location>
</feature>
<dbReference type="InterPro" id="IPR052574">
    <property type="entry name" value="CDIRP"/>
</dbReference>
<reference evidence="7" key="1">
    <citation type="submission" date="2019-05" db="EMBL/GenBank/DDBJ databases">
        <title>Flavobacterium profundi sp. nov., isolated from a deep-sea seamount.</title>
        <authorList>
            <person name="Zhang D.-C."/>
        </authorList>
    </citation>
    <scope>NUCLEOTIDE SEQUENCE [LARGE SCALE GENOMIC DNA]</scope>
    <source>
        <strain evidence="7">TP390</strain>
    </source>
</reference>
<feature type="domain" description="Secretion system C-terminal sorting" evidence="5">
    <location>
        <begin position="345"/>
        <end position="413"/>
    </location>
</feature>
<dbReference type="Pfam" id="PF12799">
    <property type="entry name" value="LRR_4"/>
    <property type="match status" value="1"/>
</dbReference>
<gene>
    <name evidence="6" type="ORF">GOQ30_06845</name>
</gene>
<protein>
    <submittedName>
        <fullName evidence="6">T9SS type A sorting domain-containing protein</fullName>
    </submittedName>
</protein>